<dbReference type="Proteomes" id="UP001549055">
    <property type="component" value="Unassembled WGS sequence"/>
</dbReference>
<keyword evidence="2" id="KW-0472">Membrane</keyword>
<feature type="transmembrane region" description="Helical" evidence="2">
    <location>
        <begin position="15"/>
        <end position="36"/>
    </location>
</feature>
<evidence type="ECO:0000313" key="3">
    <source>
        <dbReference type="EMBL" id="MET3645322.1"/>
    </source>
</evidence>
<keyword evidence="1" id="KW-0175">Coiled coil</keyword>
<accession>A0ABV2JN34</accession>
<name>A0ABV2JN34_9STRE</name>
<feature type="transmembrane region" description="Helical" evidence="2">
    <location>
        <begin position="78"/>
        <end position="97"/>
    </location>
</feature>
<organism evidence="3 4">
    <name type="scientific">Streptococcus gallinaceus</name>
    <dbReference type="NCBI Taxonomy" id="165758"/>
    <lineage>
        <taxon>Bacteria</taxon>
        <taxon>Bacillati</taxon>
        <taxon>Bacillota</taxon>
        <taxon>Bacilli</taxon>
        <taxon>Lactobacillales</taxon>
        <taxon>Streptococcaceae</taxon>
        <taxon>Streptococcus</taxon>
    </lineage>
</organism>
<protein>
    <submittedName>
        <fullName evidence="3">PurR-regulated permease PerM</fullName>
    </submittedName>
</protein>
<feature type="coiled-coil region" evidence="1">
    <location>
        <begin position="134"/>
        <end position="161"/>
    </location>
</feature>
<sequence length="166" mass="19106">MKREYFKRLIIKNDLFSLIIITIALILSILGGSTFFSNRLDLNSTYPIFLYATIATLISALCDPLFEFFRVEGKRKKLFTITIGVMASLIIFLLSLYNNSIFLFIQSISKRGGFSAISVSLLLLNIAYINYQLQVSKENEIEQEKQKVVKLLKENLEYKRRNNGSE</sequence>
<gene>
    <name evidence="3" type="ORF">ABID27_001973</name>
</gene>
<evidence type="ECO:0000313" key="4">
    <source>
        <dbReference type="Proteomes" id="UP001549055"/>
    </source>
</evidence>
<evidence type="ECO:0000256" key="1">
    <source>
        <dbReference type="SAM" id="Coils"/>
    </source>
</evidence>
<dbReference type="RefSeq" id="WP_354281823.1">
    <property type="nucleotide sequence ID" value="NZ_JBEPMK010000009.1"/>
</dbReference>
<evidence type="ECO:0000256" key="2">
    <source>
        <dbReference type="SAM" id="Phobius"/>
    </source>
</evidence>
<feature type="transmembrane region" description="Helical" evidence="2">
    <location>
        <begin position="48"/>
        <end position="66"/>
    </location>
</feature>
<feature type="transmembrane region" description="Helical" evidence="2">
    <location>
        <begin position="112"/>
        <end position="131"/>
    </location>
</feature>
<keyword evidence="2" id="KW-0812">Transmembrane</keyword>
<dbReference type="EMBL" id="JBEPMK010000009">
    <property type="protein sequence ID" value="MET3645322.1"/>
    <property type="molecule type" value="Genomic_DNA"/>
</dbReference>
<keyword evidence="2" id="KW-1133">Transmembrane helix</keyword>
<reference evidence="3 4" key="1">
    <citation type="submission" date="2024-06" db="EMBL/GenBank/DDBJ databases">
        <title>Genomic Encyclopedia of Type Strains, Phase IV (KMG-IV): sequencing the most valuable type-strain genomes for metagenomic binning, comparative biology and taxonomic classification.</title>
        <authorList>
            <person name="Goeker M."/>
        </authorList>
    </citation>
    <scope>NUCLEOTIDE SEQUENCE [LARGE SCALE GENOMIC DNA]</scope>
    <source>
        <strain evidence="3 4">DSM 15349</strain>
    </source>
</reference>
<keyword evidence="4" id="KW-1185">Reference proteome</keyword>
<proteinExistence type="predicted"/>
<comment type="caution">
    <text evidence="3">The sequence shown here is derived from an EMBL/GenBank/DDBJ whole genome shotgun (WGS) entry which is preliminary data.</text>
</comment>